<feature type="active site" description="Proton donor" evidence="4">
    <location>
        <position position="114"/>
    </location>
</feature>
<gene>
    <name evidence="9" type="ORF">E6H05_08875</name>
</gene>
<keyword evidence="5" id="KW-0547">Nucleotide-binding</keyword>
<evidence type="ECO:0000256" key="5">
    <source>
        <dbReference type="PIRSR" id="PIRSR000185-2"/>
    </source>
</evidence>
<evidence type="ECO:0000256" key="4">
    <source>
        <dbReference type="PIRSR" id="PIRSR000185-1"/>
    </source>
</evidence>
<reference evidence="9 10" key="1">
    <citation type="journal article" date="2019" name="Nat. Microbiol.">
        <title>Mediterranean grassland soil C-N compound turnover is dependent on rainfall and depth, and is mediated by genomically divergent microorganisms.</title>
        <authorList>
            <person name="Diamond S."/>
            <person name="Andeer P.F."/>
            <person name="Li Z."/>
            <person name="Crits-Christoph A."/>
            <person name="Burstein D."/>
            <person name="Anantharaman K."/>
            <person name="Lane K.R."/>
            <person name="Thomas B.C."/>
            <person name="Pan C."/>
            <person name="Northen T.R."/>
            <person name="Banfield J.F."/>
        </authorList>
    </citation>
    <scope>NUCLEOTIDE SEQUENCE [LARGE SCALE GENOMIC DNA]</scope>
    <source>
        <strain evidence="9">NP_8</strain>
    </source>
</reference>
<dbReference type="Gene3D" id="3.40.50.720">
    <property type="entry name" value="NAD(P)-binding Rossmann-like Domain"/>
    <property type="match status" value="1"/>
</dbReference>
<dbReference type="GO" id="GO:0006538">
    <property type="term" value="P:L-glutamate catabolic process"/>
    <property type="evidence" value="ECO:0007669"/>
    <property type="project" value="TreeGrafter"/>
</dbReference>
<feature type="binding site" evidence="5">
    <location>
        <position position="357"/>
    </location>
    <ligand>
        <name>substrate</name>
    </ligand>
</feature>
<dbReference type="Gene3D" id="3.40.50.10860">
    <property type="entry name" value="Leucine Dehydrogenase, chain A, domain 1"/>
    <property type="match status" value="1"/>
</dbReference>
<dbReference type="InterPro" id="IPR014362">
    <property type="entry name" value="Glu_DH"/>
</dbReference>
<evidence type="ECO:0000256" key="7">
    <source>
        <dbReference type="RuleBase" id="RU004417"/>
    </source>
</evidence>
<dbReference type="InterPro" id="IPR046346">
    <property type="entry name" value="Aminoacid_DH-like_N_sf"/>
</dbReference>
<dbReference type="SUPFAM" id="SSF53223">
    <property type="entry name" value="Aminoacid dehydrogenase-like, N-terminal domain"/>
    <property type="match status" value="1"/>
</dbReference>
<evidence type="ECO:0000313" key="10">
    <source>
        <dbReference type="Proteomes" id="UP000318834"/>
    </source>
</evidence>
<dbReference type="EMBL" id="VBAP01000064">
    <property type="protein sequence ID" value="TMI73838.1"/>
    <property type="molecule type" value="Genomic_DNA"/>
</dbReference>
<evidence type="ECO:0000313" key="9">
    <source>
        <dbReference type="EMBL" id="TMI73838.1"/>
    </source>
</evidence>
<evidence type="ECO:0000256" key="1">
    <source>
        <dbReference type="ARBA" id="ARBA00006382"/>
    </source>
</evidence>
<feature type="domain" description="Glutamate/phenylalanine/leucine/valine/L-tryptophan dehydrogenase C-terminal" evidence="8">
    <location>
        <begin position="191"/>
        <end position="421"/>
    </location>
</feature>
<dbReference type="InterPro" id="IPR036291">
    <property type="entry name" value="NAD(P)-bd_dom_sf"/>
</dbReference>
<dbReference type="InterPro" id="IPR033524">
    <property type="entry name" value="Glu/Leu/Phe/Val_DH_AS"/>
</dbReference>
<dbReference type="Pfam" id="PF00208">
    <property type="entry name" value="ELFV_dehydrog"/>
    <property type="match status" value="1"/>
</dbReference>
<accession>A0A537IR73</accession>
<dbReference type="PANTHER" id="PTHR11606:SF13">
    <property type="entry name" value="GLUTAMATE DEHYDROGENASE 1, MITOCHONDRIAL"/>
    <property type="match status" value="1"/>
</dbReference>
<feature type="binding site" evidence="5">
    <location>
        <position position="102"/>
    </location>
    <ligand>
        <name>substrate</name>
    </ligand>
</feature>
<evidence type="ECO:0000256" key="6">
    <source>
        <dbReference type="PIRSR" id="PIRSR000185-3"/>
    </source>
</evidence>
<dbReference type="Pfam" id="PF02812">
    <property type="entry name" value="ELFV_dehydrog_N"/>
    <property type="match status" value="1"/>
</dbReference>
<feature type="binding site" evidence="5">
    <location>
        <position position="198"/>
    </location>
    <ligand>
        <name>NAD(+)</name>
        <dbReference type="ChEBI" id="CHEBI:57540"/>
    </ligand>
</feature>
<keyword evidence="5" id="KW-0520">NAD</keyword>
<dbReference type="FunFam" id="3.40.50.10860:FF:000003">
    <property type="entry name" value="Glutamate dehydrogenase"/>
    <property type="match status" value="1"/>
</dbReference>
<keyword evidence="2 3" id="KW-0560">Oxidoreductase</keyword>
<dbReference type="AlphaFoldDB" id="A0A537IR73"/>
<dbReference type="InterPro" id="IPR033922">
    <property type="entry name" value="NAD_bind_Glu_DH"/>
</dbReference>
<dbReference type="PRINTS" id="PR00082">
    <property type="entry name" value="GLFDHDRGNASE"/>
</dbReference>
<sequence>MQRSVAPAVQPREDPWEAALRQFHRAADHLPLKRGIREFLAYPHRELTVNFPIHMDDGSVRIFTGYRVHHSTVLGPTKGGIRYSLRVDLNEVRALAMLMSWKCALMHLPYGGAKGGVACDPSQLSRGELERLTRRYATEISVIIAPDSDIPAPDVGTNEQIMAWIMDTYSMHRGHSVPAVVTGKPISIGGSAGRREATGRGVMIVAREAARTRGIPFAGSRVVVQGFGNVGSVAAYLMHDQGCRIVAVSDVYGGIHSPEGLDPRAALRHMQQTGRVAGLPGTETVSNDALLELPCDFLVPAAIEGQITQANAPRIQAKIVVEGANGPTTPEADEILADRGILLVPDILANAGGVTVSYFEWVQDLQALFWSEEEINQRLERIMVQAFNGVVRLAREREVELRTAGLIYAVKRVADALLTRGIYP</sequence>
<evidence type="ECO:0000259" key="8">
    <source>
        <dbReference type="SMART" id="SM00839"/>
    </source>
</evidence>
<feature type="binding site" evidence="5">
    <location>
        <position position="229"/>
    </location>
    <ligand>
        <name>NAD(+)</name>
        <dbReference type="ChEBI" id="CHEBI:57540"/>
    </ligand>
</feature>
<comment type="similarity">
    <text evidence="1 3 7">Belongs to the Glu/Leu/Phe/Val dehydrogenases family.</text>
</comment>
<dbReference type="InterPro" id="IPR006096">
    <property type="entry name" value="Glu/Leu/Phe/Val/Trp_DH_C"/>
</dbReference>
<dbReference type="PIRSF" id="PIRSF000185">
    <property type="entry name" value="Glu_DH"/>
    <property type="match status" value="1"/>
</dbReference>
<dbReference type="PROSITE" id="PS00074">
    <property type="entry name" value="GLFV_DEHYDROGENASE"/>
    <property type="match status" value="1"/>
</dbReference>
<proteinExistence type="inferred from homology"/>
<organism evidence="9 10">
    <name type="scientific">Candidatus Segetimicrobium genomatis</name>
    <dbReference type="NCBI Taxonomy" id="2569760"/>
    <lineage>
        <taxon>Bacteria</taxon>
        <taxon>Bacillati</taxon>
        <taxon>Candidatus Sysuimicrobiota</taxon>
        <taxon>Candidatus Sysuimicrobiia</taxon>
        <taxon>Candidatus Sysuimicrobiales</taxon>
        <taxon>Candidatus Segetimicrobiaceae</taxon>
        <taxon>Candidatus Segetimicrobium</taxon>
    </lineage>
</organism>
<dbReference type="SMART" id="SM00839">
    <property type="entry name" value="ELFV_dehydrog"/>
    <property type="match status" value="1"/>
</dbReference>
<dbReference type="InterPro" id="IPR006097">
    <property type="entry name" value="Glu/Leu/Phe/Val/Trp_DH_dimer"/>
</dbReference>
<comment type="caution">
    <text evidence="9">The sequence shown here is derived from an EMBL/GenBank/DDBJ whole genome shotgun (WGS) entry which is preliminary data.</text>
</comment>
<dbReference type="PANTHER" id="PTHR11606">
    <property type="entry name" value="GLUTAMATE DEHYDROGENASE"/>
    <property type="match status" value="1"/>
</dbReference>
<evidence type="ECO:0000256" key="2">
    <source>
        <dbReference type="ARBA" id="ARBA00023002"/>
    </source>
</evidence>
<feature type="site" description="Important for catalysis" evidence="6">
    <location>
        <position position="154"/>
    </location>
</feature>
<protein>
    <recommendedName>
        <fullName evidence="3">Glutamate dehydrogenase</fullName>
    </recommendedName>
</protein>
<dbReference type="InterPro" id="IPR006095">
    <property type="entry name" value="Glu/Leu/Phe/Val/Trp_DH"/>
</dbReference>
<evidence type="ECO:0000256" key="3">
    <source>
        <dbReference type="PIRNR" id="PIRNR000185"/>
    </source>
</evidence>
<dbReference type="Proteomes" id="UP000318834">
    <property type="component" value="Unassembled WGS sequence"/>
</dbReference>
<dbReference type="GO" id="GO:0000166">
    <property type="term" value="F:nucleotide binding"/>
    <property type="evidence" value="ECO:0007669"/>
    <property type="project" value="UniProtKB-KW"/>
</dbReference>
<dbReference type="GO" id="GO:0004352">
    <property type="term" value="F:glutamate dehydrogenase (NAD+) activity"/>
    <property type="evidence" value="ECO:0007669"/>
    <property type="project" value="TreeGrafter"/>
</dbReference>
<dbReference type="SUPFAM" id="SSF51735">
    <property type="entry name" value="NAD(P)-binding Rossmann-fold domains"/>
    <property type="match status" value="1"/>
</dbReference>
<dbReference type="CDD" id="cd01076">
    <property type="entry name" value="NAD_bind_1_Glu_DH"/>
    <property type="match status" value="1"/>
</dbReference>
<name>A0A537IR73_9BACT</name>
<feature type="binding site" evidence="5">
    <location>
        <position position="78"/>
    </location>
    <ligand>
        <name>substrate</name>
    </ligand>
</feature>